<accession>A0ACB5TB36</accession>
<evidence type="ECO:0000313" key="1">
    <source>
        <dbReference type="EMBL" id="GME84982.1"/>
    </source>
</evidence>
<gene>
    <name evidence="1" type="ORF">Amon02_000726100</name>
</gene>
<keyword evidence="2" id="KW-1185">Reference proteome</keyword>
<dbReference type="Proteomes" id="UP001165064">
    <property type="component" value="Unassembled WGS sequence"/>
</dbReference>
<evidence type="ECO:0000313" key="2">
    <source>
        <dbReference type="Proteomes" id="UP001165064"/>
    </source>
</evidence>
<name>A0ACB5TB36_AMBMO</name>
<protein>
    <submittedName>
        <fullName evidence="1">Unnamed protein product</fullName>
    </submittedName>
</protein>
<reference evidence="1" key="1">
    <citation type="submission" date="2023-04" db="EMBL/GenBank/DDBJ databases">
        <title>Ambrosiozyma monospora NBRC 10751.</title>
        <authorList>
            <person name="Ichikawa N."/>
            <person name="Sato H."/>
            <person name="Tonouchi N."/>
        </authorList>
    </citation>
    <scope>NUCLEOTIDE SEQUENCE</scope>
    <source>
        <strain evidence="1">NBRC 10751</strain>
    </source>
</reference>
<organism evidence="1 2">
    <name type="scientific">Ambrosiozyma monospora</name>
    <name type="common">Yeast</name>
    <name type="synonym">Endomycopsis monosporus</name>
    <dbReference type="NCBI Taxonomy" id="43982"/>
    <lineage>
        <taxon>Eukaryota</taxon>
        <taxon>Fungi</taxon>
        <taxon>Dikarya</taxon>
        <taxon>Ascomycota</taxon>
        <taxon>Saccharomycotina</taxon>
        <taxon>Pichiomycetes</taxon>
        <taxon>Pichiales</taxon>
        <taxon>Pichiaceae</taxon>
        <taxon>Ambrosiozyma</taxon>
    </lineage>
</organism>
<dbReference type="EMBL" id="BSXS01005993">
    <property type="protein sequence ID" value="GME84982.1"/>
    <property type="molecule type" value="Genomic_DNA"/>
</dbReference>
<proteinExistence type="predicted"/>
<comment type="caution">
    <text evidence="1">The sequence shown here is derived from an EMBL/GenBank/DDBJ whole genome shotgun (WGS) entry which is preliminary data.</text>
</comment>
<sequence>MNLEYSAPPSFNVSKFKLKNRRPCMIHEHWTLNTRKSSPFANHQKTNNMTKYDKLIDDYILTKNFTHALRLVTDKIKQYPNTSYFYALEAQVLALSGEHNKAIDKANNLLARFPSDVSTLKLLIDVYDLCDYTPKEDVFEKVSKKYPTFQLIQEWLDHAIENFDILGMQKATMMLTKSVSSSGQSEQNNKIIKLWAAASFMLACNCCKSQLKPIQVKLYKLD</sequence>